<dbReference type="RefSeq" id="YP_009949462.1">
    <property type="nucleotide sequence ID" value="NC_051581.1"/>
</dbReference>
<reference evidence="1 2" key="1">
    <citation type="submission" date="2019-12" db="EMBL/GenBank/DDBJ databases">
        <authorList>
            <person name="Lauer M.J."/>
            <person name="Curtus N.L."/>
            <person name="Garlena R.A."/>
            <person name="Russell D.A."/>
            <person name="Pope W.H."/>
            <person name="Jacobs-Sera D."/>
            <person name="Hatfull G.F."/>
        </authorList>
    </citation>
    <scope>NUCLEOTIDE SEQUENCE [LARGE SCALE GENOMIC DNA]</scope>
</reference>
<dbReference type="EMBL" id="MN813686">
    <property type="protein sequence ID" value="QHB37305.1"/>
    <property type="molecule type" value="Genomic_DNA"/>
</dbReference>
<gene>
    <name evidence="1" type="primary">3</name>
    <name evidence="1" type="ORF">PBI_BIRDSNEST_3</name>
</gene>
<organism evidence="1 2">
    <name type="scientific">Mycobacterium phage BirdsNest</name>
    <dbReference type="NCBI Taxonomy" id="2686231"/>
    <lineage>
        <taxon>Viruses</taxon>
        <taxon>Duplodnaviria</taxon>
        <taxon>Heunggongvirae</taxon>
        <taxon>Uroviricota</taxon>
        <taxon>Caudoviricetes</taxon>
        <taxon>Bclasvirinae</taxon>
        <taxon>Birdsnestvirus</taxon>
        <taxon>Birdsnestvirus birdsnest</taxon>
    </lineage>
</organism>
<dbReference type="KEGG" id="vg:60320867"/>
<dbReference type="GeneID" id="60320867"/>
<proteinExistence type="predicted"/>
<keyword evidence="2" id="KW-1185">Reference proteome</keyword>
<sequence>MPTPSHRAIASHVINADKPITSRTGASRAAKARQTLATAEAILSGNGQTGAAMSCREVINRINRQLKVYYEAERDRMAAQR</sequence>
<evidence type="ECO:0000313" key="1">
    <source>
        <dbReference type="EMBL" id="QHB37305.1"/>
    </source>
</evidence>
<accession>A0A6B9LF25</accession>
<protein>
    <submittedName>
        <fullName evidence="1">Uncharacterized protein</fullName>
    </submittedName>
</protein>
<evidence type="ECO:0000313" key="2">
    <source>
        <dbReference type="Proteomes" id="UP000463946"/>
    </source>
</evidence>
<name>A0A6B9LF25_9CAUD</name>
<dbReference type="Proteomes" id="UP000463946">
    <property type="component" value="Segment"/>
</dbReference>